<feature type="compositionally biased region" description="Basic and acidic residues" evidence="1">
    <location>
        <begin position="423"/>
        <end position="435"/>
    </location>
</feature>
<accession>A0AAW2DGS6</accession>
<comment type="caution">
    <text evidence="2">The sequence shown here is derived from an EMBL/GenBank/DDBJ whole genome shotgun (WGS) entry which is preliminary data.</text>
</comment>
<name>A0AAW2DGS6_9ROSI</name>
<reference evidence="2 3" key="1">
    <citation type="submission" date="2024-01" db="EMBL/GenBank/DDBJ databases">
        <title>A telomere-to-telomere, gap-free genome of sweet tea (Lithocarpus litseifolius).</title>
        <authorList>
            <person name="Zhou J."/>
        </authorList>
    </citation>
    <scope>NUCLEOTIDE SEQUENCE [LARGE SCALE GENOMIC DNA]</scope>
    <source>
        <strain evidence="2">Zhou-2022a</strain>
        <tissue evidence="2">Leaf</tissue>
    </source>
</reference>
<proteinExistence type="predicted"/>
<feature type="region of interest" description="Disordered" evidence="1">
    <location>
        <begin position="417"/>
        <end position="438"/>
    </location>
</feature>
<gene>
    <name evidence="2" type="ORF">SO802_004780</name>
</gene>
<evidence type="ECO:0000313" key="2">
    <source>
        <dbReference type="EMBL" id="KAL0009672.1"/>
    </source>
</evidence>
<evidence type="ECO:0000256" key="1">
    <source>
        <dbReference type="SAM" id="MobiDB-lite"/>
    </source>
</evidence>
<dbReference type="EMBL" id="JAZDWU010000002">
    <property type="protein sequence ID" value="KAL0009672.1"/>
    <property type="molecule type" value="Genomic_DNA"/>
</dbReference>
<dbReference type="AlphaFoldDB" id="A0AAW2DGS6"/>
<sequence>MRMSVMYWNMTRFKSPLTAWYSLRISSEVPLGSVGFIRKLLTHRISSEVPLESVCFNRELFPQKDFTEGGVQGKRRHLESAVTHHPFHSQPPEEQIRLHIEYCENLSKLSFEIHQDLQNLPSQLDLEFLFEMEFLPPAGIDISKELPPPVNGNVKVCLSLQNMIVASGWAGEVFYLGNLFARVKDRRLRTIKDFKIVALSMTQKDGRYLRTRKDSKLPSNFIISYAAKGVREELDYSSLLTSKIYPSVQVTFNFLNQLTSLDLSLCRRFQSLDELPTGLQAMDASNTTSLVWIFTRLNWELSKQLQCFGCSKVLKKNRTNEDVSTDQPMAGDMKINPSDLQKSRFDDKKKGIATSLDASKRGCLSARETTQQQWDEELAAHLQDKEDVSIAQHCELTATILEDLTVVPEDHSALVEAEDGLSEGDRKRSWSDFHENQPGTTVFEGGAPFELNMYSSGIPRMNFVSLTEPLRKKTKPLRSLEAERMSWEVERQILHHQNAALERENFRLRMELANARQFAPQLRMGLPRLPLAFERASSSASASIQPTIAATTPVASTRTNTLGLDYPNFLARPVLGFQSVNNPSGSSPPNGGSHLPQ</sequence>
<feature type="region of interest" description="Disordered" evidence="1">
    <location>
        <begin position="321"/>
        <end position="340"/>
    </location>
</feature>
<protein>
    <submittedName>
        <fullName evidence="2">Uncharacterized protein</fullName>
    </submittedName>
</protein>
<keyword evidence="3" id="KW-1185">Reference proteome</keyword>
<dbReference type="Proteomes" id="UP001459277">
    <property type="component" value="Unassembled WGS sequence"/>
</dbReference>
<organism evidence="2 3">
    <name type="scientific">Lithocarpus litseifolius</name>
    <dbReference type="NCBI Taxonomy" id="425828"/>
    <lineage>
        <taxon>Eukaryota</taxon>
        <taxon>Viridiplantae</taxon>
        <taxon>Streptophyta</taxon>
        <taxon>Embryophyta</taxon>
        <taxon>Tracheophyta</taxon>
        <taxon>Spermatophyta</taxon>
        <taxon>Magnoliopsida</taxon>
        <taxon>eudicotyledons</taxon>
        <taxon>Gunneridae</taxon>
        <taxon>Pentapetalae</taxon>
        <taxon>rosids</taxon>
        <taxon>fabids</taxon>
        <taxon>Fagales</taxon>
        <taxon>Fagaceae</taxon>
        <taxon>Lithocarpus</taxon>
    </lineage>
</organism>
<evidence type="ECO:0000313" key="3">
    <source>
        <dbReference type="Proteomes" id="UP001459277"/>
    </source>
</evidence>